<dbReference type="Gene3D" id="3.40.50.410">
    <property type="entry name" value="von Willebrand factor, type A domain"/>
    <property type="match status" value="1"/>
</dbReference>
<accession>A0A1G9RQ57</accession>
<feature type="domain" description="VWFA" evidence="1">
    <location>
        <begin position="14"/>
        <end position="204"/>
    </location>
</feature>
<dbReference type="EMBL" id="FNDJ01000039">
    <property type="protein sequence ID" value="SDM25294.1"/>
    <property type="molecule type" value="Genomic_DNA"/>
</dbReference>
<dbReference type="RefSeq" id="WP_090946407.1">
    <property type="nucleotide sequence ID" value="NZ_FNDJ01000039.1"/>
</dbReference>
<proteinExistence type="predicted"/>
<dbReference type="PROSITE" id="PS50234">
    <property type="entry name" value="VWFA"/>
    <property type="match status" value="1"/>
</dbReference>
<dbReference type="InterPro" id="IPR002035">
    <property type="entry name" value="VWF_A"/>
</dbReference>
<organism evidence="2 3">
    <name type="scientific">Nonomuraea jiangxiensis</name>
    <dbReference type="NCBI Taxonomy" id="633440"/>
    <lineage>
        <taxon>Bacteria</taxon>
        <taxon>Bacillati</taxon>
        <taxon>Actinomycetota</taxon>
        <taxon>Actinomycetes</taxon>
        <taxon>Streptosporangiales</taxon>
        <taxon>Streptosporangiaceae</taxon>
        <taxon>Nonomuraea</taxon>
    </lineage>
</organism>
<dbReference type="SMART" id="SM00327">
    <property type="entry name" value="VWA"/>
    <property type="match status" value="1"/>
</dbReference>
<dbReference type="SUPFAM" id="SSF53300">
    <property type="entry name" value="vWA-like"/>
    <property type="match status" value="1"/>
</dbReference>
<dbReference type="AlphaFoldDB" id="A0A1G9RQ57"/>
<evidence type="ECO:0000259" key="1">
    <source>
        <dbReference type="PROSITE" id="PS50234"/>
    </source>
</evidence>
<evidence type="ECO:0000313" key="2">
    <source>
        <dbReference type="EMBL" id="SDM25294.1"/>
    </source>
</evidence>
<protein>
    <recommendedName>
        <fullName evidence="1">VWFA domain-containing protein</fullName>
    </recommendedName>
</protein>
<dbReference type="InterPro" id="IPR036465">
    <property type="entry name" value="vWFA_dom_sf"/>
</dbReference>
<keyword evidence="3" id="KW-1185">Reference proteome</keyword>
<dbReference type="Proteomes" id="UP000199202">
    <property type="component" value="Unassembled WGS sequence"/>
</dbReference>
<dbReference type="STRING" id="633440.SAMN05421869_13918"/>
<sequence>MPYSAEISRSNPTCFVFLVDQSASMSDSIGGETPNSKAAVVSDAINRLLTELSVKCAKEEGVRDYFHVAVVGYGHNNVGSAYGGALAGRDLVPLSQIAENPARVEQRSKKVPDGAGGLVETTVTFPVWMDPVSNGGTPMRQAIEYAHHLVDKWLSEHPACFPPIVLNLTDGEANDGDPVVPAAAIQSLASADGPVLLFNLHVSDAGGSPVTFPDADAGLPDAYARTLFGMSSALPSHMRAYAAQEGFTVSEGTRGFVYNADITSVVQFLDIGTRASDLR</sequence>
<reference evidence="2 3" key="1">
    <citation type="submission" date="2016-10" db="EMBL/GenBank/DDBJ databases">
        <authorList>
            <person name="de Groot N.N."/>
        </authorList>
    </citation>
    <scope>NUCLEOTIDE SEQUENCE [LARGE SCALE GENOMIC DNA]</scope>
    <source>
        <strain evidence="2 3">CGMCC 4.6533</strain>
    </source>
</reference>
<gene>
    <name evidence="2" type="ORF">SAMN05421869_13918</name>
</gene>
<name>A0A1G9RQ57_9ACTN</name>
<evidence type="ECO:0000313" key="3">
    <source>
        <dbReference type="Proteomes" id="UP000199202"/>
    </source>
</evidence>
<dbReference type="OrthoDB" id="7605323at2"/>